<feature type="compositionally biased region" description="Basic and acidic residues" evidence="1">
    <location>
        <begin position="66"/>
        <end position="77"/>
    </location>
</feature>
<feature type="region of interest" description="Disordered" evidence="1">
    <location>
        <begin position="1"/>
        <end position="123"/>
    </location>
</feature>
<feature type="compositionally biased region" description="Basic and acidic residues" evidence="1">
    <location>
        <begin position="38"/>
        <end position="56"/>
    </location>
</feature>
<evidence type="ECO:0000313" key="2">
    <source>
        <dbReference type="EMBL" id="PMS35842.1"/>
    </source>
</evidence>
<evidence type="ECO:0000256" key="1">
    <source>
        <dbReference type="SAM" id="MobiDB-lite"/>
    </source>
</evidence>
<keyword evidence="3" id="KW-1185">Reference proteome</keyword>
<dbReference type="RefSeq" id="WP_026230274.1">
    <property type="nucleotide sequence ID" value="NZ_KB890218.1"/>
</dbReference>
<gene>
    <name evidence="2" type="ORF">C0Z20_16065</name>
</gene>
<name>A0A2N7X2Q6_9BURK</name>
<sequence>MGSTLDPDNALPEPSDEGRDTGALGPSDTSDSGSDIAGAKRHDFDRDTELDEHALETGESELSSDTDSRGTGERSSADGDSTLTEDADIRPDRIETPYGAGEESEREYEGEREGKMPPDLKQS</sequence>
<proteinExistence type="predicted"/>
<organism evidence="2 3">
    <name type="scientific">Trinickia symbiotica</name>
    <dbReference type="NCBI Taxonomy" id="863227"/>
    <lineage>
        <taxon>Bacteria</taxon>
        <taxon>Pseudomonadati</taxon>
        <taxon>Pseudomonadota</taxon>
        <taxon>Betaproteobacteria</taxon>
        <taxon>Burkholderiales</taxon>
        <taxon>Burkholderiaceae</taxon>
        <taxon>Trinickia</taxon>
    </lineage>
</organism>
<protein>
    <submittedName>
        <fullName evidence="2">Chemotaxis protein</fullName>
    </submittedName>
</protein>
<reference evidence="2 3" key="1">
    <citation type="submission" date="2018-01" db="EMBL/GenBank/DDBJ databases">
        <title>Whole genome analyses suggest that Burkholderia sensu lato contains two further novel genera in the rhizoxinica-symbiotica group Mycetohabitans gen. nov., and Trinickia gen. nov.: implications for the evolution of diazotrophy and nodulation in the Burkholderiaceae.</title>
        <authorList>
            <person name="Estrada-de los Santos P."/>
            <person name="Palmer M."/>
            <person name="Chavez-Ramirez B."/>
            <person name="Beukes C."/>
            <person name="Steenkamp E.T."/>
            <person name="Hirsch A.M."/>
            <person name="Manyaka P."/>
            <person name="Maluk M."/>
            <person name="Lafos M."/>
            <person name="Crook M."/>
            <person name="Gross E."/>
            <person name="Simon M.F."/>
            <person name="Bueno dos Reis Junior F."/>
            <person name="Poole P.S."/>
            <person name="Venter S.N."/>
            <person name="James E.K."/>
        </authorList>
    </citation>
    <scope>NUCLEOTIDE SEQUENCE [LARGE SCALE GENOMIC DNA]</scope>
    <source>
        <strain evidence="2 3">JPY 581</strain>
    </source>
</reference>
<comment type="caution">
    <text evidence="2">The sequence shown here is derived from an EMBL/GenBank/DDBJ whole genome shotgun (WGS) entry which is preliminary data.</text>
</comment>
<dbReference type="AlphaFoldDB" id="A0A2N7X2Q6"/>
<dbReference type="Proteomes" id="UP000235777">
    <property type="component" value="Unassembled WGS sequence"/>
</dbReference>
<dbReference type="OrthoDB" id="9033895at2"/>
<dbReference type="EMBL" id="PNYC01000009">
    <property type="protein sequence ID" value="PMS35842.1"/>
    <property type="molecule type" value="Genomic_DNA"/>
</dbReference>
<evidence type="ECO:0000313" key="3">
    <source>
        <dbReference type="Proteomes" id="UP000235777"/>
    </source>
</evidence>
<accession>A0A2N7X2Q6</accession>
<feature type="compositionally biased region" description="Basic and acidic residues" evidence="1">
    <location>
        <begin position="107"/>
        <end position="123"/>
    </location>
</feature>